<proteinExistence type="predicted"/>
<dbReference type="PANTHER" id="PTHR10102">
    <property type="entry name" value="DNA-DIRECTED RNA POLYMERASE, MITOCHONDRIAL"/>
    <property type="match status" value="1"/>
</dbReference>
<dbReference type="Gramene" id="PHT80129">
    <property type="protein sequence ID" value="PHT80129"/>
    <property type="gene ID" value="T459_18181"/>
</dbReference>
<organism evidence="2 3">
    <name type="scientific">Capsicum annuum</name>
    <name type="common">Capsicum pepper</name>
    <dbReference type="NCBI Taxonomy" id="4072"/>
    <lineage>
        <taxon>Eukaryota</taxon>
        <taxon>Viridiplantae</taxon>
        <taxon>Streptophyta</taxon>
        <taxon>Embryophyta</taxon>
        <taxon>Tracheophyta</taxon>
        <taxon>Spermatophyta</taxon>
        <taxon>Magnoliopsida</taxon>
        <taxon>eudicotyledons</taxon>
        <taxon>Gunneridae</taxon>
        <taxon>Pentapetalae</taxon>
        <taxon>asterids</taxon>
        <taxon>lamiids</taxon>
        <taxon>Solanales</taxon>
        <taxon>Solanaceae</taxon>
        <taxon>Solanoideae</taxon>
        <taxon>Capsiceae</taxon>
        <taxon>Capsicum</taxon>
    </lineage>
</organism>
<dbReference type="InterPro" id="IPR043502">
    <property type="entry name" value="DNA/RNA_pol_sf"/>
</dbReference>
<protein>
    <submittedName>
        <fullName evidence="2">Uncharacterized protein</fullName>
    </submittedName>
</protein>
<dbReference type="STRING" id="4072.A0A2G2ZDQ4"/>
<comment type="caution">
    <text evidence="2">The sequence shown here is derived from an EMBL/GenBank/DDBJ whole genome shotgun (WGS) entry which is preliminary data.</text>
</comment>
<dbReference type="InterPro" id="IPR002092">
    <property type="entry name" value="DNA-dir_Rpol_phage-type"/>
</dbReference>
<evidence type="ECO:0000256" key="1">
    <source>
        <dbReference type="ARBA" id="ARBA00004026"/>
    </source>
</evidence>
<reference evidence="2 3" key="2">
    <citation type="journal article" date="2017" name="Genome Biol.">
        <title>New reference genome sequences of hot pepper reveal the massive evolution of plant disease-resistance genes by retroduplication.</title>
        <authorList>
            <person name="Kim S."/>
            <person name="Park J."/>
            <person name="Yeom S.I."/>
            <person name="Kim Y.M."/>
            <person name="Seo E."/>
            <person name="Kim K.T."/>
            <person name="Kim M.S."/>
            <person name="Lee J.M."/>
            <person name="Cheong K."/>
            <person name="Shin H.S."/>
            <person name="Kim S.B."/>
            <person name="Han K."/>
            <person name="Lee J."/>
            <person name="Park M."/>
            <person name="Lee H.A."/>
            <person name="Lee H.Y."/>
            <person name="Lee Y."/>
            <person name="Oh S."/>
            <person name="Lee J.H."/>
            <person name="Choi E."/>
            <person name="Choi E."/>
            <person name="Lee S.E."/>
            <person name="Jeon J."/>
            <person name="Kim H."/>
            <person name="Choi G."/>
            <person name="Song H."/>
            <person name="Lee J."/>
            <person name="Lee S.C."/>
            <person name="Kwon J.K."/>
            <person name="Lee H.Y."/>
            <person name="Koo N."/>
            <person name="Hong Y."/>
            <person name="Kim R.W."/>
            <person name="Kang W.H."/>
            <person name="Huh J.H."/>
            <person name="Kang B.C."/>
            <person name="Yang T.J."/>
            <person name="Lee Y.H."/>
            <person name="Bennetzen J.L."/>
            <person name="Choi D."/>
        </authorList>
    </citation>
    <scope>NUCLEOTIDE SEQUENCE [LARGE SCALE GENOMIC DNA]</scope>
    <source>
        <strain evidence="3">cv. CM334</strain>
    </source>
</reference>
<evidence type="ECO:0000313" key="3">
    <source>
        <dbReference type="Proteomes" id="UP000222542"/>
    </source>
</evidence>
<dbReference type="GO" id="GO:0003677">
    <property type="term" value="F:DNA binding"/>
    <property type="evidence" value="ECO:0007669"/>
    <property type="project" value="InterPro"/>
</dbReference>
<keyword evidence="3" id="KW-1185">Reference proteome</keyword>
<dbReference type="Proteomes" id="UP000222542">
    <property type="component" value="Unassembled WGS sequence"/>
</dbReference>
<reference evidence="2 3" key="1">
    <citation type="journal article" date="2014" name="Nat. Genet.">
        <title>Genome sequence of the hot pepper provides insights into the evolution of pungency in Capsicum species.</title>
        <authorList>
            <person name="Kim S."/>
            <person name="Park M."/>
            <person name="Yeom S.I."/>
            <person name="Kim Y.M."/>
            <person name="Lee J.M."/>
            <person name="Lee H.A."/>
            <person name="Seo E."/>
            <person name="Choi J."/>
            <person name="Cheong K."/>
            <person name="Kim K.T."/>
            <person name="Jung K."/>
            <person name="Lee G.W."/>
            <person name="Oh S.K."/>
            <person name="Bae C."/>
            <person name="Kim S.B."/>
            <person name="Lee H.Y."/>
            <person name="Kim S.Y."/>
            <person name="Kim M.S."/>
            <person name="Kang B.C."/>
            <person name="Jo Y.D."/>
            <person name="Yang H.B."/>
            <person name="Jeong H.J."/>
            <person name="Kang W.H."/>
            <person name="Kwon J.K."/>
            <person name="Shin C."/>
            <person name="Lim J.Y."/>
            <person name="Park J.H."/>
            <person name="Huh J.H."/>
            <person name="Kim J.S."/>
            <person name="Kim B.D."/>
            <person name="Cohen O."/>
            <person name="Paran I."/>
            <person name="Suh M.C."/>
            <person name="Lee S.B."/>
            <person name="Kim Y.K."/>
            <person name="Shin Y."/>
            <person name="Noh S.J."/>
            <person name="Park J."/>
            <person name="Seo Y.S."/>
            <person name="Kwon S.Y."/>
            <person name="Kim H.A."/>
            <person name="Park J.M."/>
            <person name="Kim H.J."/>
            <person name="Choi S.B."/>
            <person name="Bosland P.W."/>
            <person name="Reeves G."/>
            <person name="Jo S.H."/>
            <person name="Lee B.W."/>
            <person name="Cho H.T."/>
            <person name="Choi H.S."/>
            <person name="Lee M.S."/>
            <person name="Yu Y."/>
            <person name="Do Choi Y."/>
            <person name="Park B.S."/>
            <person name="van Deynze A."/>
            <person name="Ashrafi H."/>
            <person name="Hill T."/>
            <person name="Kim W.T."/>
            <person name="Pai H.S."/>
            <person name="Ahn H.K."/>
            <person name="Yeam I."/>
            <person name="Giovannoni J.J."/>
            <person name="Rose J.K."/>
            <person name="Sorensen I."/>
            <person name="Lee S.J."/>
            <person name="Kim R.W."/>
            <person name="Choi I.Y."/>
            <person name="Choi B.S."/>
            <person name="Lim J.S."/>
            <person name="Lee Y.H."/>
            <person name="Choi D."/>
        </authorList>
    </citation>
    <scope>NUCLEOTIDE SEQUENCE [LARGE SCALE GENOMIC DNA]</scope>
    <source>
        <strain evidence="3">cv. CM334</strain>
    </source>
</reference>
<gene>
    <name evidence="2" type="ORF">T459_18181</name>
</gene>
<dbReference type="GO" id="GO:0006351">
    <property type="term" value="P:DNA-templated transcription"/>
    <property type="evidence" value="ECO:0007669"/>
    <property type="project" value="InterPro"/>
</dbReference>
<name>A0A2G2ZDQ4_CAPAN</name>
<dbReference type="GO" id="GO:0003899">
    <property type="term" value="F:DNA-directed RNA polymerase activity"/>
    <property type="evidence" value="ECO:0007669"/>
    <property type="project" value="InterPro"/>
</dbReference>
<dbReference type="PANTHER" id="PTHR10102:SF8">
    <property type="entry name" value="DNA-DIRECTED RNA POLYMERASE-RELATED"/>
    <property type="match status" value="1"/>
</dbReference>
<comment type="function">
    <text evidence="1">DNA-dependent RNA polymerase catalyzes the transcription of DNA into RNA using the four ribonucleoside triphosphates as substrates.</text>
</comment>
<dbReference type="EMBL" id="AYRZ02000006">
    <property type="protein sequence ID" value="PHT80129.1"/>
    <property type="molecule type" value="Genomic_DNA"/>
</dbReference>
<dbReference type="AlphaFoldDB" id="A0A2G2ZDQ4"/>
<accession>A0A2G2ZDQ4</accession>
<sequence>MGDHLTVDAKRQTRLALIEDEKPFGDREDTTKFVQCEAEDKLSKSFRKKDSKRLSRSLALGLCFSGKGSMVKSPVKATLLKRIFRTYADRSQSGDAPSSMSEPFRNWLKIGATIPARFRSNQQGIRSWTLNQALDKRYPSSPYSALLNLLLRCGEAREQVMEMLKFEFVFSCLLCLAHSTFPVLATTYYYYLESSFLHQDRALNKLRLWCDSWHMYTTASKATPFHRIVFEVKDFASDVDSEKRCSIFSFSKPRQGFQINSNILEFIKNHRATLEKVGLLMPGILAHINLKEAYDLLRKSYFLNTDIKNVFCLSDLFKELANRVQTARYQDFIIRLASAYEGYVFYLPAFMDFRGRIYHSGILHFHEHDLERSFILFSNNPQEGINQSAKDIVATSAVFKYKKFDLYDDGLKWYKENHSSIYASDEILISIGKGASDPFQFIAKVLCNDRVEESNRVPITQDVAASAYQIMSYLLLNEKIAKRTNLIPHPDGKI</sequence>
<evidence type="ECO:0000313" key="2">
    <source>
        <dbReference type="EMBL" id="PHT80129.1"/>
    </source>
</evidence>
<dbReference type="SUPFAM" id="SSF56672">
    <property type="entry name" value="DNA/RNA polymerases"/>
    <property type="match status" value="1"/>
</dbReference>